<protein>
    <submittedName>
        <fullName evidence="2">GNAT family N-acetyltransferase</fullName>
    </submittedName>
</protein>
<evidence type="ECO:0000259" key="1">
    <source>
        <dbReference type="PROSITE" id="PS51186"/>
    </source>
</evidence>
<keyword evidence="2" id="KW-0808">Transferase</keyword>
<sequence>MTSFVLPRGVRQPVETDLPEIAGLLAAAFFDDPVWGPTFPDPKQRLSQATEYWSFMAAQGLRCDDSLVAVGDDGAIRAVAIWFPEGEDEVAPESHEDYAELVRRLLPADAAQMLFDVGDRFEEARPTKPHAYLSLLAVAPEARGKGEGMALLRLSIERYDAFGIDTYLESSNPANDARYEKQGYLPRGHIEMPRGRRCRPTGVMPAPPPRLSVLCRKFASHLPALRRRIASLSSFDDATASPHSSASRRIQRSTGICKVTCDTGH</sequence>
<reference evidence="2 3" key="1">
    <citation type="submission" date="2020-03" db="EMBL/GenBank/DDBJ databases">
        <title>Leucobacter sp. nov., isolated from beetles.</title>
        <authorList>
            <person name="Hyun D.-W."/>
            <person name="Bae J.-W."/>
        </authorList>
    </citation>
    <scope>NUCLEOTIDE SEQUENCE [LARGE SCALE GENOMIC DNA]</scope>
    <source>
        <strain evidence="2 3">HDW9B</strain>
    </source>
</reference>
<accession>A0A6G8FG46</accession>
<dbReference type="PANTHER" id="PTHR42791">
    <property type="entry name" value="GNAT FAMILY ACETYLTRANSFERASE"/>
    <property type="match status" value="1"/>
</dbReference>
<dbReference type="AlphaFoldDB" id="A0A6G8FG46"/>
<dbReference type="RefSeq" id="WP_166321383.1">
    <property type="nucleotide sequence ID" value="NZ_CP049934.1"/>
</dbReference>
<dbReference type="Pfam" id="PF00583">
    <property type="entry name" value="Acetyltransf_1"/>
    <property type="match status" value="1"/>
</dbReference>
<dbReference type="EMBL" id="CP049934">
    <property type="protein sequence ID" value="QIM15338.1"/>
    <property type="molecule type" value="Genomic_DNA"/>
</dbReference>
<organism evidence="2 3">
    <name type="scientific">Leucobacter insecticola</name>
    <dbReference type="NCBI Taxonomy" id="2714934"/>
    <lineage>
        <taxon>Bacteria</taxon>
        <taxon>Bacillati</taxon>
        <taxon>Actinomycetota</taxon>
        <taxon>Actinomycetes</taxon>
        <taxon>Micrococcales</taxon>
        <taxon>Microbacteriaceae</taxon>
        <taxon>Leucobacter</taxon>
    </lineage>
</organism>
<dbReference type="Gene3D" id="3.40.630.30">
    <property type="match status" value="1"/>
</dbReference>
<dbReference type="Proteomes" id="UP000501387">
    <property type="component" value="Chromosome"/>
</dbReference>
<dbReference type="CDD" id="cd04301">
    <property type="entry name" value="NAT_SF"/>
    <property type="match status" value="1"/>
</dbReference>
<proteinExistence type="predicted"/>
<dbReference type="KEGG" id="lins:G7067_01170"/>
<dbReference type="PANTHER" id="PTHR42791:SF1">
    <property type="entry name" value="N-ACETYLTRANSFERASE DOMAIN-CONTAINING PROTEIN"/>
    <property type="match status" value="1"/>
</dbReference>
<feature type="domain" description="N-acetyltransferase" evidence="1">
    <location>
        <begin position="8"/>
        <end position="209"/>
    </location>
</feature>
<name>A0A6G8FG46_9MICO</name>
<dbReference type="InterPro" id="IPR016181">
    <property type="entry name" value="Acyl_CoA_acyltransferase"/>
</dbReference>
<keyword evidence="3" id="KW-1185">Reference proteome</keyword>
<dbReference type="SUPFAM" id="SSF55729">
    <property type="entry name" value="Acyl-CoA N-acyltransferases (Nat)"/>
    <property type="match status" value="1"/>
</dbReference>
<dbReference type="GO" id="GO:0016747">
    <property type="term" value="F:acyltransferase activity, transferring groups other than amino-acyl groups"/>
    <property type="evidence" value="ECO:0007669"/>
    <property type="project" value="InterPro"/>
</dbReference>
<evidence type="ECO:0000313" key="2">
    <source>
        <dbReference type="EMBL" id="QIM15338.1"/>
    </source>
</evidence>
<dbReference type="InterPro" id="IPR000182">
    <property type="entry name" value="GNAT_dom"/>
</dbReference>
<dbReference type="InterPro" id="IPR052523">
    <property type="entry name" value="Trichothecene_AcTrans"/>
</dbReference>
<gene>
    <name evidence="2" type="ORF">G7067_01170</name>
</gene>
<dbReference type="PROSITE" id="PS51186">
    <property type="entry name" value="GNAT"/>
    <property type="match status" value="1"/>
</dbReference>
<evidence type="ECO:0000313" key="3">
    <source>
        <dbReference type="Proteomes" id="UP000501387"/>
    </source>
</evidence>